<accession>B0DEK0</accession>
<proteinExistence type="predicted"/>
<dbReference type="Proteomes" id="UP000001194">
    <property type="component" value="Unassembled WGS sequence"/>
</dbReference>
<name>B0DEK0_LACBS</name>
<dbReference type="RefSeq" id="XP_001882320.1">
    <property type="nucleotide sequence ID" value="XM_001882285.1"/>
</dbReference>
<evidence type="ECO:0000313" key="2">
    <source>
        <dbReference type="Proteomes" id="UP000001194"/>
    </source>
</evidence>
<dbReference type="InParanoid" id="B0DEK0"/>
<dbReference type="GeneID" id="6078036"/>
<protein>
    <submittedName>
        <fullName evidence="1">Predicted protein</fullName>
    </submittedName>
</protein>
<organism evidence="2">
    <name type="scientific">Laccaria bicolor (strain S238N-H82 / ATCC MYA-4686)</name>
    <name type="common">Bicoloured deceiver</name>
    <name type="synonym">Laccaria laccata var. bicolor</name>
    <dbReference type="NCBI Taxonomy" id="486041"/>
    <lineage>
        <taxon>Eukaryota</taxon>
        <taxon>Fungi</taxon>
        <taxon>Dikarya</taxon>
        <taxon>Basidiomycota</taxon>
        <taxon>Agaricomycotina</taxon>
        <taxon>Agaricomycetes</taxon>
        <taxon>Agaricomycetidae</taxon>
        <taxon>Agaricales</taxon>
        <taxon>Agaricineae</taxon>
        <taxon>Hydnangiaceae</taxon>
        <taxon>Laccaria</taxon>
    </lineage>
</organism>
<keyword evidence="2" id="KW-1185">Reference proteome</keyword>
<dbReference type="AlphaFoldDB" id="B0DEK0"/>
<dbReference type="EMBL" id="DS547106">
    <property type="protein sequence ID" value="EDR06947.1"/>
    <property type="molecule type" value="Genomic_DNA"/>
</dbReference>
<reference evidence="1 2" key="1">
    <citation type="journal article" date="2008" name="Nature">
        <title>The genome of Laccaria bicolor provides insights into mycorrhizal symbiosis.</title>
        <authorList>
            <person name="Martin F."/>
            <person name="Aerts A."/>
            <person name="Ahren D."/>
            <person name="Brun A."/>
            <person name="Danchin E.G.J."/>
            <person name="Duchaussoy F."/>
            <person name="Gibon J."/>
            <person name="Kohler A."/>
            <person name="Lindquist E."/>
            <person name="Pereda V."/>
            <person name="Salamov A."/>
            <person name="Shapiro H.J."/>
            <person name="Wuyts J."/>
            <person name="Blaudez D."/>
            <person name="Buee M."/>
            <person name="Brokstein P."/>
            <person name="Canbaeck B."/>
            <person name="Cohen D."/>
            <person name="Courty P.E."/>
            <person name="Coutinho P.M."/>
            <person name="Delaruelle C."/>
            <person name="Detter J.C."/>
            <person name="Deveau A."/>
            <person name="DiFazio S."/>
            <person name="Duplessis S."/>
            <person name="Fraissinet-Tachet L."/>
            <person name="Lucic E."/>
            <person name="Frey-Klett P."/>
            <person name="Fourrey C."/>
            <person name="Feussner I."/>
            <person name="Gay G."/>
            <person name="Grimwood J."/>
            <person name="Hoegger P.J."/>
            <person name="Jain P."/>
            <person name="Kilaru S."/>
            <person name="Labbe J."/>
            <person name="Lin Y.C."/>
            <person name="Legue V."/>
            <person name="Le Tacon F."/>
            <person name="Marmeisse R."/>
            <person name="Melayah D."/>
            <person name="Montanini B."/>
            <person name="Muratet M."/>
            <person name="Nehls U."/>
            <person name="Niculita-Hirzel H."/>
            <person name="Oudot-Le Secq M.P."/>
            <person name="Peter M."/>
            <person name="Quesneville H."/>
            <person name="Rajashekar B."/>
            <person name="Reich M."/>
            <person name="Rouhier N."/>
            <person name="Schmutz J."/>
            <person name="Yin T."/>
            <person name="Chalot M."/>
            <person name="Henrissat B."/>
            <person name="Kuees U."/>
            <person name="Lucas S."/>
            <person name="Van de Peer Y."/>
            <person name="Podila G.K."/>
            <person name="Polle A."/>
            <person name="Pukkila P.J."/>
            <person name="Richardson P.M."/>
            <person name="Rouze P."/>
            <person name="Sanders I.R."/>
            <person name="Stajich J.E."/>
            <person name="Tunlid A."/>
            <person name="Tuskan G."/>
            <person name="Grigoriev I.V."/>
        </authorList>
    </citation>
    <scope>NUCLEOTIDE SEQUENCE [LARGE SCALE GENOMIC DNA]</scope>
    <source>
        <strain evidence="2">S238N-H82 / ATCC MYA-4686</strain>
    </source>
</reference>
<evidence type="ECO:0000313" key="1">
    <source>
        <dbReference type="EMBL" id="EDR06947.1"/>
    </source>
</evidence>
<dbReference type="HOGENOM" id="CLU_3032753_0_0_1"/>
<sequence length="55" mass="6032">MSPLTALPVSPSLEVSVRVRRGARQLSALRSSACFELHGGRSIWVCLTENVNCLY</sequence>
<dbReference type="KEGG" id="lbc:LACBIDRAFT_299351"/>
<gene>
    <name evidence="1" type="ORF">LACBIDRAFT_299351</name>
</gene>